<keyword evidence="1" id="KW-1133">Transmembrane helix</keyword>
<protein>
    <recommendedName>
        <fullName evidence="4">ABC-2 family transporter protein</fullName>
    </recommendedName>
</protein>
<keyword evidence="1" id="KW-0812">Transmembrane</keyword>
<sequence>MNRKVMQRMIWKDARTVKTLAIATPALVVGFFVVLELFTGLTHVGTERMGLAYAIWMLLPMLIACGAPAVLIGGEEESGSLAWLQTLPAGWKTIAASKLLVTSVCLLLAWAVATLCFLAYWSAMSDYWIDRIRQSSGLPEPFWIHCAGAVALSIAVMLSSFTTAYWFRSPITALVALVPLVIAAIWGVTYLAVVILPAAQFHGPPHRVIEQNFGTFALLIVSALLVLTGLSLFAAWRRLTWPESRRAGRAMGEMSTGAFRPPPEVTSSKLAGAMIFGRPRPLLALLWLQMRPIRWQLVLLTMVAIAGALITGSSSDEMLVVGHSIYILPLFLIAALTFYGDSVRQRCLFLYDRGISPTMVWLTRVGPTLCVTAIILAIIVLAGMYREASDADRELRWSWDNRLTITVMVVFAGFALTQLVSQWSPRPTLAFFAGPVFVQLAAFVLAGLLMFYTRASAVLLLSSVILLLASWRLTPKWMAGEKGKEYVVPMIGFIVAALFLPYVVVLGARYATTPAPRITWRQQMYSIELPRVDPTADKVAILDPAYVRQIETLAMKAAVSPEGRDDRIAKELSATDSIGQHLSFKEVMQIIKVRSDYPLHLHQDLARVNLDAYLKPHVFPPTPQFADAREKQFDAVGVLVKWSRVTREQAVDGAADFNVVMGVAEIADLIAARVMTAYVEQDGVTPQLKELIRLVPDEKLVRESRRNSLIRSWRRYQSQTLGERFAGEYSHKPTQWWLAVERTRADRYVDELCRFLLDRWLSGENSAFGGELAELQRLEREAYLVGGQAISNYFEDPKLSDRIAIAVDADAWMDRLRRQVAD</sequence>
<name>A0ABX5Y3Z4_9BACT</name>
<evidence type="ECO:0000313" key="2">
    <source>
        <dbReference type="EMBL" id="QDV88751.1"/>
    </source>
</evidence>
<feature type="transmembrane region" description="Helical" evidence="1">
    <location>
        <begin position="486"/>
        <end position="508"/>
    </location>
</feature>
<dbReference type="EMBL" id="CP036432">
    <property type="protein sequence ID" value="QDV88751.1"/>
    <property type="molecule type" value="Genomic_DNA"/>
</dbReference>
<dbReference type="RefSeq" id="WP_145221395.1">
    <property type="nucleotide sequence ID" value="NZ_CP036432.1"/>
</dbReference>
<keyword evidence="1" id="KW-0472">Membrane</keyword>
<feature type="transmembrane region" description="Helical" evidence="1">
    <location>
        <begin position="216"/>
        <end position="236"/>
    </location>
</feature>
<feature type="transmembrane region" description="Helical" evidence="1">
    <location>
        <begin position="53"/>
        <end position="74"/>
    </location>
</feature>
<accession>A0ABX5Y3Z4</accession>
<organism evidence="2 3">
    <name type="scientific">Stieleria magnilauensis</name>
    <dbReference type="NCBI Taxonomy" id="2527963"/>
    <lineage>
        <taxon>Bacteria</taxon>
        <taxon>Pseudomonadati</taxon>
        <taxon>Planctomycetota</taxon>
        <taxon>Planctomycetia</taxon>
        <taxon>Pirellulales</taxon>
        <taxon>Pirellulaceae</taxon>
        <taxon>Stieleria</taxon>
    </lineage>
</organism>
<keyword evidence="3" id="KW-1185">Reference proteome</keyword>
<feature type="transmembrane region" description="Helical" evidence="1">
    <location>
        <begin position="457"/>
        <end position="474"/>
    </location>
</feature>
<feature type="transmembrane region" description="Helical" evidence="1">
    <location>
        <begin position="142"/>
        <end position="167"/>
    </location>
</feature>
<evidence type="ECO:0000313" key="3">
    <source>
        <dbReference type="Proteomes" id="UP000318081"/>
    </source>
</evidence>
<feature type="transmembrane region" description="Helical" evidence="1">
    <location>
        <begin position="20"/>
        <end position="41"/>
    </location>
</feature>
<feature type="transmembrane region" description="Helical" evidence="1">
    <location>
        <begin position="95"/>
        <end position="122"/>
    </location>
</feature>
<feature type="transmembrane region" description="Helical" evidence="1">
    <location>
        <begin position="297"/>
        <end position="314"/>
    </location>
</feature>
<reference evidence="2 3" key="1">
    <citation type="submission" date="2019-02" db="EMBL/GenBank/DDBJ databases">
        <title>Deep-cultivation of Planctomycetes and their phenomic and genomic characterization uncovers novel biology.</title>
        <authorList>
            <person name="Wiegand S."/>
            <person name="Jogler M."/>
            <person name="Boedeker C."/>
            <person name="Pinto D."/>
            <person name="Vollmers J."/>
            <person name="Rivas-Marin E."/>
            <person name="Kohn T."/>
            <person name="Peeters S.H."/>
            <person name="Heuer A."/>
            <person name="Rast P."/>
            <person name="Oberbeckmann S."/>
            <person name="Bunk B."/>
            <person name="Jeske O."/>
            <person name="Meyerdierks A."/>
            <person name="Storesund J.E."/>
            <person name="Kallscheuer N."/>
            <person name="Luecker S."/>
            <person name="Lage O.M."/>
            <person name="Pohl T."/>
            <person name="Merkel B.J."/>
            <person name="Hornburger P."/>
            <person name="Mueller R.-W."/>
            <person name="Bruemmer F."/>
            <person name="Labrenz M."/>
            <person name="Spormann A.M."/>
            <person name="Op den Camp H."/>
            <person name="Overmann J."/>
            <person name="Amann R."/>
            <person name="Jetten M.S.M."/>
            <person name="Mascher T."/>
            <person name="Medema M.H."/>
            <person name="Devos D.P."/>
            <person name="Kaster A.-K."/>
            <person name="Ovreas L."/>
            <person name="Rohde M."/>
            <person name="Galperin M.Y."/>
            <person name="Jogler C."/>
        </authorList>
    </citation>
    <scope>NUCLEOTIDE SEQUENCE [LARGE SCALE GENOMIC DNA]</scope>
    <source>
        <strain evidence="2 3">TBK1r</strain>
    </source>
</reference>
<feature type="transmembrane region" description="Helical" evidence="1">
    <location>
        <begin position="428"/>
        <end position="451"/>
    </location>
</feature>
<dbReference type="Proteomes" id="UP000318081">
    <property type="component" value="Chromosome"/>
</dbReference>
<feature type="transmembrane region" description="Helical" evidence="1">
    <location>
        <begin position="361"/>
        <end position="383"/>
    </location>
</feature>
<proteinExistence type="predicted"/>
<feature type="transmembrane region" description="Helical" evidence="1">
    <location>
        <begin position="403"/>
        <end position="421"/>
    </location>
</feature>
<feature type="transmembrane region" description="Helical" evidence="1">
    <location>
        <begin position="320"/>
        <end position="340"/>
    </location>
</feature>
<gene>
    <name evidence="2" type="ORF">TBK1r_77860</name>
</gene>
<feature type="transmembrane region" description="Helical" evidence="1">
    <location>
        <begin position="174"/>
        <end position="196"/>
    </location>
</feature>
<evidence type="ECO:0008006" key="4">
    <source>
        <dbReference type="Google" id="ProtNLM"/>
    </source>
</evidence>
<evidence type="ECO:0000256" key="1">
    <source>
        <dbReference type="SAM" id="Phobius"/>
    </source>
</evidence>